<feature type="domain" description="FAD-binding" evidence="6">
    <location>
        <begin position="6"/>
        <end position="170"/>
    </location>
</feature>
<feature type="transmembrane region" description="Helical" evidence="5">
    <location>
        <begin position="658"/>
        <end position="674"/>
    </location>
</feature>
<dbReference type="SUPFAM" id="SSF51905">
    <property type="entry name" value="FAD/NAD(P)-binding domain"/>
    <property type="match status" value="1"/>
</dbReference>
<gene>
    <name evidence="7" type="ORF">N0V91_011357</name>
</gene>
<keyword evidence="3" id="KW-0274">FAD</keyword>
<evidence type="ECO:0000256" key="5">
    <source>
        <dbReference type="SAM" id="Phobius"/>
    </source>
</evidence>
<organism evidence="7 8">
    <name type="scientific">Didymella pomorum</name>
    <dbReference type="NCBI Taxonomy" id="749634"/>
    <lineage>
        <taxon>Eukaryota</taxon>
        <taxon>Fungi</taxon>
        <taxon>Dikarya</taxon>
        <taxon>Ascomycota</taxon>
        <taxon>Pezizomycotina</taxon>
        <taxon>Dothideomycetes</taxon>
        <taxon>Pleosporomycetidae</taxon>
        <taxon>Pleosporales</taxon>
        <taxon>Pleosporineae</taxon>
        <taxon>Didymellaceae</taxon>
        <taxon>Didymella</taxon>
    </lineage>
</organism>
<comment type="similarity">
    <text evidence="1">Belongs to the paxM FAD-dependent monooxygenase family.</text>
</comment>
<feature type="transmembrane region" description="Helical" evidence="5">
    <location>
        <begin position="585"/>
        <end position="605"/>
    </location>
</feature>
<keyword evidence="5" id="KW-0812">Transmembrane</keyword>
<dbReference type="Proteomes" id="UP001140510">
    <property type="component" value="Unassembled WGS sequence"/>
</dbReference>
<feature type="transmembrane region" description="Helical" evidence="5">
    <location>
        <begin position="617"/>
        <end position="638"/>
    </location>
</feature>
<accession>A0A9W8YVI8</accession>
<feature type="domain" description="FAD-binding" evidence="6">
    <location>
        <begin position="301"/>
        <end position="358"/>
    </location>
</feature>
<feature type="transmembrane region" description="Helical" evidence="5">
    <location>
        <begin position="786"/>
        <end position="804"/>
    </location>
</feature>
<keyword evidence="5" id="KW-0472">Membrane</keyword>
<protein>
    <recommendedName>
        <fullName evidence="6">FAD-binding domain-containing protein</fullName>
    </recommendedName>
</protein>
<dbReference type="OrthoDB" id="2431938at2759"/>
<dbReference type="InterPro" id="IPR036188">
    <property type="entry name" value="FAD/NAD-bd_sf"/>
</dbReference>
<reference evidence="7" key="1">
    <citation type="submission" date="2022-10" db="EMBL/GenBank/DDBJ databases">
        <title>Tapping the CABI collections for fungal endophytes: first genome assemblies for Collariella, Neodidymelliopsis, Ascochyta clinopodiicola, Didymella pomorum, Didymosphaeria variabile, Neocosmospora piperis and Neocucurbitaria cava.</title>
        <authorList>
            <person name="Hill R."/>
        </authorList>
    </citation>
    <scope>NUCLEOTIDE SEQUENCE</scope>
    <source>
        <strain evidence="7">IMI 355091</strain>
    </source>
</reference>
<dbReference type="InterPro" id="IPR002938">
    <property type="entry name" value="FAD-bd"/>
</dbReference>
<dbReference type="InterPro" id="IPR050562">
    <property type="entry name" value="FAD_mOase_fung"/>
</dbReference>
<dbReference type="GO" id="GO:0071949">
    <property type="term" value="F:FAD binding"/>
    <property type="evidence" value="ECO:0007669"/>
    <property type="project" value="InterPro"/>
</dbReference>
<comment type="caution">
    <text evidence="7">The sequence shown here is derived from an EMBL/GenBank/DDBJ whole genome shotgun (WGS) entry which is preliminary data.</text>
</comment>
<keyword evidence="4" id="KW-0560">Oxidoreductase</keyword>
<keyword evidence="8" id="KW-1185">Reference proteome</keyword>
<evidence type="ECO:0000256" key="1">
    <source>
        <dbReference type="ARBA" id="ARBA00007992"/>
    </source>
</evidence>
<dbReference type="EMBL" id="JAPEVA010000226">
    <property type="protein sequence ID" value="KAJ4392589.1"/>
    <property type="molecule type" value="Genomic_DNA"/>
</dbReference>
<proteinExistence type="inferred from homology"/>
<feature type="transmembrane region" description="Helical" evidence="5">
    <location>
        <begin position="547"/>
        <end position="565"/>
    </location>
</feature>
<evidence type="ECO:0000259" key="6">
    <source>
        <dbReference type="Pfam" id="PF01494"/>
    </source>
</evidence>
<evidence type="ECO:0000256" key="4">
    <source>
        <dbReference type="ARBA" id="ARBA00023002"/>
    </source>
</evidence>
<dbReference type="PANTHER" id="PTHR47356:SF2">
    <property type="entry name" value="FAD-BINDING DOMAIN-CONTAINING PROTEIN-RELATED"/>
    <property type="match status" value="1"/>
</dbReference>
<dbReference type="Pfam" id="PF01494">
    <property type="entry name" value="FAD_binding_3"/>
    <property type="match status" value="2"/>
</dbReference>
<evidence type="ECO:0000313" key="7">
    <source>
        <dbReference type="EMBL" id="KAJ4392589.1"/>
    </source>
</evidence>
<evidence type="ECO:0000256" key="3">
    <source>
        <dbReference type="ARBA" id="ARBA00022827"/>
    </source>
</evidence>
<dbReference type="PANTHER" id="PTHR47356">
    <property type="entry name" value="FAD-DEPENDENT MONOOXYGENASE ASQG-RELATED"/>
    <property type="match status" value="1"/>
</dbReference>
<keyword evidence="5" id="KW-1133">Transmembrane helix</keyword>
<keyword evidence="2" id="KW-0285">Flavoprotein</keyword>
<dbReference type="GO" id="GO:0004497">
    <property type="term" value="F:monooxygenase activity"/>
    <property type="evidence" value="ECO:0007669"/>
    <property type="project" value="InterPro"/>
</dbReference>
<name>A0A9W8YVI8_9PLEO</name>
<evidence type="ECO:0000313" key="8">
    <source>
        <dbReference type="Proteomes" id="UP001140510"/>
    </source>
</evidence>
<evidence type="ECO:0000256" key="2">
    <source>
        <dbReference type="ARBA" id="ARBA00022630"/>
    </source>
</evidence>
<dbReference type="Gene3D" id="3.50.50.60">
    <property type="entry name" value="FAD/NAD(P)-binding domain"/>
    <property type="match status" value="1"/>
</dbReference>
<feature type="transmembrane region" description="Helical" evidence="5">
    <location>
        <begin position="469"/>
        <end position="491"/>
    </location>
</feature>
<dbReference type="AlphaFoldDB" id="A0A9W8YVI8"/>
<dbReference type="PRINTS" id="PR00420">
    <property type="entry name" value="RNGMNOXGNASE"/>
</dbReference>
<feature type="transmembrane region" description="Helical" evidence="5">
    <location>
        <begin position="745"/>
        <end position="765"/>
    </location>
</feature>
<sequence>MSAREFQVIIVGGGIAGLTLANALEKADIEYILLEARDDIAPTVGASIGIFQNGGRIIDQLGCYEEIEKLTIPLHRGRSRDGNGKQFFTQNGILLNQARFNYPALFIDRQHALRIMYENLNDKSKIKLRQRIAKVDHREDGVTVTCEDGTTVSGDVLVGCDGVHSVVRNEMWRLAHLHEQKSFDPSDKNLLFAEYQCLFGISSETKGIVEGEVTVNHTQDFSTMIIGGMEKVYWFMFKRLDKTWRASFSHTSSFQADLSNKADEIPRYTKADAEAFAHKIKGFHITPDLTFNGIWKNRNTYTLVPTEEAQMKRWSWGRIACVGDGVHKVTPNMGAGGNAAMETAAALANELKKMVDTAEKGKPSYETIKARLGDYQKTRDFRMTAISKAANGLTRIHALATFKDKFLAFWLIPNAGDLLANLNSDMITGAVKLDYLPTPERSLHGTMPFNPSQGLGHAESKLRRAVRGLPFLGITVAAFYYLWGLCLPPLIERVGEIMEKGVHNQIGEAFHVETLQIFYGVEYLDSRFRVAVACFASLQFVDLICSWQSLTFLTDAGIIYSILLIESARRANIMTLSYAPLILGWYMQFFGFGALAGLWLLVHYIQTPIENFRARDLRLTDLSYTASVLPVILLTHYVPNFLQLSAWVDPATRRTAAWIWQPFALWTTILQFVLKKMVMSDTVQEDKLKTPNRDLPVIKYTIYTLCAISTATWWYTLYSAPFSPLQLFVPDLSNVKTGDEFVRTFLQFDEIFGLGSCLLWLLYLFGDLKRAGMLDASWLNIVGRGLITLVAAGPGVTVGLGWWWREQVLATKWHKDAVVAKKSK</sequence>
<feature type="transmembrane region" description="Helical" evidence="5">
    <location>
        <begin position="695"/>
        <end position="715"/>
    </location>
</feature>